<dbReference type="InterPro" id="IPR057642">
    <property type="entry name" value="TXNDC16_2nd"/>
</dbReference>
<accession>A0A8B7YG61</accession>
<sequence>MEQIFLFFCTMWLAVASAWAQDYYNALSSKDFESFKNAVVPCAVYFVSKSPEKLKKDWQVKEFLTNFMDSGRYLTDFSVNFATVDCHSDPVQDYCSRDNARSTLFVFRHGHILTELPMDSLYSVDSIISNMLHLVLLREVPLIQEPADLASMQQRHKGHKDILFAKMIAVGTSEHRAFMEGAFAYGHLYKFVMTTNMGTNMLGPGSEEEWEEQENRVWLLQCKQASSLDLCHRSFFRGKMRVADFALYLKTLDVLPYTEYKAPGGTVLYQQLGIPTAYLYSNAADYRYHKEMVQDLSQTYRGNLGFVLVNSDVTPESVVADIERCQPPCLMLQRAPEENLIHMEDDLTVENVAEFIEDNMYIRENPSEIQEEYDPVPVQEVQDDEVQHAVYSDTRILDMAHVPKLTDKTFPEFISDTGLVIVLFTVRWDPRCKAFLESYSNAAHTIQQDIPATDRPPVGPLAQVECFNWPDVCQLGNVTAYPTIQLYREGKLVTDYRGSLSEAGILKAYRLHSTANPVVLDSCPDCQAISKGELPSWVSSTLPAVVIGYFPDASTKERSEFEHAAKMLHGQHLMAVCFKDCTQHSSDTDGSKPMVTAFKWGDHHQPLVQYSGDYTTDSLVQFVQTATLPLVPELSPSNLPLHFAKGKPFLILFKDVDDQSREAEASLASLAREKTFESTLTIVWIDVSQPSSIGSKILKDYGIRRQLLHPSMVFVDHATNRVCNYPADYSFKAPAMANWIVIVLNGETSCSGLMESKFEPQVSPYDFLALIEKDKKEGTQRMGRLATEHHHDDEEGVETEEDKEEVEQGPGQQFVSGEHRHTEL</sequence>
<evidence type="ECO:0000259" key="5">
    <source>
        <dbReference type="Pfam" id="PF24509"/>
    </source>
</evidence>
<organism evidence="6 7">
    <name type="scientific">Acanthaster planci</name>
    <name type="common">Crown-of-thorns starfish</name>
    <dbReference type="NCBI Taxonomy" id="133434"/>
    <lineage>
        <taxon>Eukaryota</taxon>
        <taxon>Metazoa</taxon>
        <taxon>Echinodermata</taxon>
        <taxon>Eleutherozoa</taxon>
        <taxon>Asterozoa</taxon>
        <taxon>Asteroidea</taxon>
        <taxon>Valvatacea</taxon>
        <taxon>Valvatida</taxon>
        <taxon>Acanthasteridae</taxon>
        <taxon>Acanthaster</taxon>
    </lineage>
</organism>
<dbReference type="CTD" id="57544"/>
<dbReference type="Pfam" id="PF13848">
    <property type="entry name" value="Thioredoxin_6"/>
    <property type="match status" value="1"/>
</dbReference>
<dbReference type="GeneID" id="110979281"/>
<reference evidence="7" key="1">
    <citation type="submission" date="2025-08" db="UniProtKB">
        <authorList>
            <consortium name="RefSeq"/>
        </authorList>
    </citation>
    <scope>IDENTIFICATION</scope>
</reference>
<feature type="domain" description="TXNDC16 second thioredoxin-like" evidence="5">
    <location>
        <begin position="135"/>
        <end position="253"/>
    </location>
</feature>
<evidence type="ECO:0000313" key="6">
    <source>
        <dbReference type="Proteomes" id="UP000694845"/>
    </source>
</evidence>
<protein>
    <submittedName>
        <fullName evidence="7">Thioredoxin domain-containing protein 16-like</fullName>
    </submittedName>
</protein>
<keyword evidence="6" id="KW-1185">Reference proteome</keyword>
<keyword evidence="2" id="KW-0732">Signal</keyword>
<gene>
    <name evidence="7" type="primary">LOC110979281</name>
</gene>
<dbReference type="InterPro" id="IPR013766">
    <property type="entry name" value="Thioredoxin_domain"/>
</dbReference>
<dbReference type="Gene3D" id="3.40.30.10">
    <property type="entry name" value="Glutaredoxin"/>
    <property type="match status" value="4"/>
</dbReference>
<feature type="domain" description="Thioredoxin" evidence="3">
    <location>
        <begin position="402"/>
        <end position="507"/>
    </location>
</feature>
<dbReference type="PANTHER" id="PTHR22699:SF1">
    <property type="entry name" value="THIOREDOXIN DOMAIN-CONTAINING PROTEIN 16"/>
    <property type="match status" value="1"/>
</dbReference>
<feature type="signal peptide" evidence="2">
    <location>
        <begin position="1"/>
        <end position="20"/>
    </location>
</feature>
<evidence type="ECO:0000259" key="4">
    <source>
        <dbReference type="Pfam" id="PF24508"/>
    </source>
</evidence>
<evidence type="ECO:0000313" key="7">
    <source>
        <dbReference type="RefSeq" id="XP_022090631.1"/>
    </source>
</evidence>
<proteinExistence type="predicted"/>
<dbReference type="InterPro" id="IPR057639">
    <property type="entry name" value="TXNDC16_N"/>
</dbReference>
<dbReference type="OrthoDB" id="427280at2759"/>
<dbReference type="Pfam" id="PF24508">
    <property type="entry name" value="TXNDC16_N"/>
    <property type="match status" value="1"/>
</dbReference>
<dbReference type="KEGG" id="aplc:110979281"/>
<dbReference type="Pfam" id="PF00085">
    <property type="entry name" value="Thioredoxin"/>
    <property type="match status" value="1"/>
</dbReference>
<feature type="compositionally biased region" description="Acidic residues" evidence="1">
    <location>
        <begin position="794"/>
        <end position="807"/>
    </location>
</feature>
<evidence type="ECO:0000259" key="3">
    <source>
        <dbReference type="Pfam" id="PF00085"/>
    </source>
</evidence>
<dbReference type="RefSeq" id="XP_022090631.1">
    <property type="nucleotide sequence ID" value="XM_022234939.1"/>
</dbReference>
<evidence type="ECO:0000256" key="1">
    <source>
        <dbReference type="SAM" id="MobiDB-lite"/>
    </source>
</evidence>
<dbReference type="OMA" id="CRRTLMG"/>
<dbReference type="Pfam" id="PF24509">
    <property type="entry name" value="TXNDC16_2nd"/>
    <property type="match status" value="1"/>
</dbReference>
<dbReference type="CDD" id="cd02981">
    <property type="entry name" value="PDI_b_family"/>
    <property type="match status" value="1"/>
</dbReference>
<dbReference type="CDD" id="cd02961">
    <property type="entry name" value="PDI_a_family"/>
    <property type="match status" value="1"/>
</dbReference>
<feature type="domain" description="TXNDC16 N-terminal" evidence="4">
    <location>
        <begin position="24"/>
        <end position="132"/>
    </location>
</feature>
<evidence type="ECO:0000256" key="2">
    <source>
        <dbReference type="SAM" id="SignalP"/>
    </source>
</evidence>
<dbReference type="SUPFAM" id="SSF52833">
    <property type="entry name" value="Thioredoxin-like"/>
    <property type="match status" value="3"/>
</dbReference>
<dbReference type="Proteomes" id="UP000694845">
    <property type="component" value="Unplaced"/>
</dbReference>
<dbReference type="InterPro" id="IPR036249">
    <property type="entry name" value="Thioredoxin-like_sf"/>
</dbReference>
<feature type="region of interest" description="Disordered" evidence="1">
    <location>
        <begin position="778"/>
        <end position="824"/>
    </location>
</feature>
<dbReference type="PANTHER" id="PTHR22699">
    <property type="entry name" value="THIOREDOXIN DOMAIN-CONTAINING PROTEIN 16"/>
    <property type="match status" value="1"/>
</dbReference>
<name>A0A8B7YG61_ACAPL</name>
<dbReference type="InterPro" id="IPR040090">
    <property type="entry name" value="TXNDC16"/>
</dbReference>
<feature type="chain" id="PRO_5034222893" evidence="2">
    <location>
        <begin position="21"/>
        <end position="824"/>
    </location>
</feature>
<dbReference type="AlphaFoldDB" id="A0A8B7YG61"/>